<name>A0A212CGZ7_CEREH</name>
<evidence type="ECO:0000313" key="1">
    <source>
        <dbReference type="EMBL" id="OWK05261.1"/>
    </source>
</evidence>
<dbReference type="Proteomes" id="UP000242450">
    <property type="component" value="Chromosome 20"/>
</dbReference>
<proteinExistence type="predicted"/>
<keyword evidence="2" id="KW-1185">Reference proteome</keyword>
<gene>
    <name evidence="1" type="ORF">Celaphus_00002077</name>
</gene>
<dbReference type="EMBL" id="MKHE01000020">
    <property type="protein sequence ID" value="OWK05261.1"/>
    <property type="molecule type" value="Genomic_DNA"/>
</dbReference>
<dbReference type="AlphaFoldDB" id="A0A212CGZ7"/>
<accession>A0A212CGZ7</accession>
<comment type="caution">
    <text evidence="1">The sequence shown here is derived from an EMBL/GenBank/DDBJ whole genome shotgun (WGS) entry which is preliminary data.</text>
</comment>
<evidence type="ECO:0000313" key="2">
    <source>
        <dbReference type="Proteomes" id="UP000242450"/>
    </source>
</evidence>
<protein>
    <submittedName>
        <fullName evidence="1">Uncharacterized protein</fullName>
    </submittedName>
</protein>
<organism evidence="1 2">
    <name type="scientific">Cervus elaphus hippelaphus</name>
    <name type="common">European red deer</name>
    <dbReference type="NCBI Taxonomy" id="46360"/>
    <lineage>
        <taxon>Eukaryota</taxon>
        <taxon>Metazoa</taxon>
        <taxon>Chordata</taxon>
        <taxon>Craniata</taxon>
        <taxon>Vertebrata</taxon>
        <taxon>Euteleostomi</taxon>
        <taxon>Mammalia</taxon>
        <taxon>Eutheria</taxon>
        <taxon>Laurasiatheria</taxon>
        <taxon>Artiodactyla</taxon>
        <taxon>Ruminantia</taxon>
        <taxon>Pecora</taxon>
        <taxon>Cervidae</taxon>
        <taxon>Cervinae</taxon>
        <taxon>Cervus</taxon>
    </lineage>
</organism>
<sequence length="80" mass="9088">MSEDSGTAAARKTPVTGRAACPARSLCFPDRWDQKEDPIPKFIHFQTPLNGNCALEPDVPSLWDLRAERREMRENAGFWK</sequence>
<reference evidence="1 2" key="1">
    <citation type="journal article" date="2018" name="Mol. Genet. Genomics">
        <title>The red deer Cervus elaphus genome CerEla1.0: sequencing, annotating, genes, and chromosomes.</title>
        <authorList>
            <person name="Bana N.A."/>
            <person name="Nyiri A."/>
            <person name="Nagy J."/>
            <person name="Frank K."/>
            <person name="Nagy T."/>
            <person name="Steger V."/>
            <person name="Schiller M."/>
            <person name="Lakatos P."/>
            <person name="Sugar L."/>
            <person name="Horn P."/>
            <person name="Barta E."/>
            <person name="Orosz L."/>
        </authorList>
    </citation>
    <scope>NUCLEOTIDE SEQUENCE [LARGE SCALE GENOMIC DNA]</scope>
    <source>
        <strain evidence="1">Hungarian</strain>
    </source>
</reference>